<organism evidence="1 2">
    <name type="scientific">Oryza meyeriana var. granulata</name>
    <dbReference type="NCBI Taxonomy" id="110450"/>
    <lineage>
        <taxon>Eukaryota</taxon>
        <taxon>Viridiplantae</taxon>
        <taxon>Streptophyta</taxon>
        <taxon>Embryophyta</taxon>
        <taxon>Tracheophyta</taxon>
        <taxon>Spermatophyta</taxon>
        <taxon>Magnoliopsida</taxon>
        <taxon>Liliopsida</taxon>
        <taxon>Poales</taxon>
        <taxon>Poaceae</taxon>
        <taxon>BOP clade</taxon>
        <taxon>Oryzoideae</taxon>
        <taxon>Oryzeae</taxon>
        <taxon>Oryzinae</taxon>
        <taxon>Oryza</taxon>
        <taxon>Oryza meyeriana</taxon>
    </lineage>
</organism>
<name>A0A6G1EZ98_9ORYZ</name>
<evidence type="ECO:0000313" key="1">
    <source>
        <dbReference type="EMBL" id="KAF0929909.1"/>
    </source>
</evidence>
<comment type="caution">
    <text evidence="1">The sequence shown here is derived from an EMBL/GenBank/DDBJ whole genome shotgun (WGS) entry which is preliminary data.</text>
</comment>
<dbReference type="PANTHER" id="PTHR33110:SF36">
    <property type="entry name" value="OS06G0148600 PROTEIN"/>
    <property type="match status" value="1"/>
</dbReference>
<dbReference type="SUPFAM" id="SSF81383">
    <property type="entry name" value="F-box domain"/>
    <property type="match status" value="1"/>
</dbReference>
<proteinExistence type="predicted"/>
<accession>A0A6G1EZ98</accession>
<evidence type="ECO:0008006" key="3">
    <source>
        <dbReference type="Google" id="ProtNLM"/>
    </source>
</evidence>
<dbReference type="PANTHER" id="PTHR33110">
    <property type="entry name" value="F-BOX/KELCH-REPEAT PROTEIN-RELATED"/>
    <property type="match status" value="1"/>
</dbReference>
<keyword evidence="2" id="KW-1185">Reference proteome</keyword>
<reference evidence="1 2" key="1">
    <citation type="submission" date="2019-11" db="EMBL/GenBank/DDBJ databases">
        <title>Whole genome sequence of Oryza granulata.</title>
        <authorList>
            <person name="Li W."/>
        </authorList>
    </citation>
    <scope>NUCLEOTIDE SEQUENCE [LARGE SCALE GENOMIC DNA]</scope>
    <source>
        <strain evidence="2">cv. Menghai</strain>
        <tissue evidence="1">Leaf</tissue>
    </source>
</reference>
<gene>
    <name evidence="1" type="ORF">E2562_026718</name>
</gene>
<protein>
    <recommendedName>
        <fullName evidence="3">F-box domain-containing protein</fullName>
    </recommendedName>
</protein>
<dbReference type="InterPro" id="IPR036047">
    <property type="entry name" value="F-box-like_dom_sf"/>
</dbReference>
<sequence length="201" mass="22736">MARKRKRAAASSSSWSDLPPELMGLVLQHLHSHTDRVCVTAVCWPWRPSARLQLPLPPPMPWVVLGEWTYNDLARNASLHLDICCPVHRSSLSVGDRLFLTCRTGGAGAGGFQLNPFLFYSEPIQILDLAFFKQELTREMCCLFGRRRIINDVDKVVAQPHCPDRDTLVVATLMRVQYRRKIIFLCRAGTDTPDDAASYRS</sequence>
<dbReference type="Proteomes" id="UP000479710">
    <property type="component" value="Unassembled WGS sequence"/>
</dbReference>
<dbReference type="Gene3D" id="1.20.1280.50">
    <property type="match status" value="1"/>
</dbReference>
<dbReference type="EMBL" id="SPHZ02000002">
    <property type="protein sequence ID" value="KAF0929909.1"/>
    <property type="molecule type" value="Genomic_DNA"/>
</dbReference>
<evidence type="ECO:0000313" key="2">
    <source>
        <dbReference type="Proteomes" id="UP000479710"/>
    </source>
</evidence>
<dbReference type="AlphaFoldDB" id="A0A6G1EZ98"/>